<dbReference type="Gene3D" id="1.10.443.10">
    <property type="entry name" value="Intergrase catalytic core"/>
    <property type="match status" value="1"/>
</dbReference>
<evidence type="ECO:0000256" key="4">
    <source>
        <dbReference type="PROSITE-ProRule" id="PRU01248"/>
    </source>
</evidence>
<gene>
    <name evidence="7" type="ORF">C6A27_00840</name>
</gene>
<evidence type="ECO:0000313" key="7">
    <source>
        <dbReference type="EMBL" id="PRT72623.1"/>
    </source>
</evidence>
<dbReference type="Pfam" id="PF00589">
    <property type="entry name" value="Phage_integrase"/>
    <property type="match status" value="1"/>
</dbReference>
<dbReference type="PROSITE" id="PS51900">
    <property type="entry name" value="CB"/>
    <property type="match status" value="1"/>
</dbReference>
<dbReference type="CDD" id="cd01189">
    <property type="entry name" value="INT_ICEBs1_C_like"/>
    <property type="match status" value="1"/>
</dbReference>
<dbReference type="InterPro" id="IPR050090">
    <property type="entry name" value="Tyrosine_recombinase_XerCD"/>
</dbReference>
<proteinExistence type="inferred from homology"/>
<dbReference type="InterPro" id="IPR004191">
    <property type="entry name" value="Integrase_Tn916-type_DNA-bd_N"/>
</dbReference>
<dbReference type="InterPro" id="IPR013762">
    <property type="entry name" value="Integrase-like_cat_sf"/>
</dbReference>
<dbReference type="GO" id="GO:0003677">
    <property type="term" value="F:DNA binding"/>
    <property type="evidence" value="ECO:0007669"/>
    <property type="project" value="UniProtKB-UniRule"/>
</dbReference>
<evidence type="ECO:0000259" key="6">
    <source>
        <dbReference type="PROSITE" id="PS51900"/>
    </source>
</evidence>
<accession>A0A2T0G996</accession>
<dbReference type="EMBL" id="PVSZ01000002">
    <property type="protein sequence ID" value="PRT72623.1"/>
    <property type="molecule type" value="Genomic_DNA"/>
</dbReference>
<evidence type="ECO:0000256" key="1">
    <source>
        <dbReference type="ARBA" id="ARBA00008857"/>
    </source>
</evidence>
<dbReference type="SUPFAM" id="SSF54171">
    <property type="entry name" value="DNA-binding domain"/>
    <property type="match status" value="1"/>
</dbReference>
<feature type="domain" description="Core-binding (CB)" evidence="6">
    <location>
        <begin position="79"/>
        <end position="163"/>
    </location>
</feature>
<dbReference type="Pfam" id="PF02920">
    <property type="entry name" value="Integrase_DNA"/>
    <property type="match status" value="1"/>
</dbReference>
<keyword evidence="2 4" id="KW-0238">DNA-binding</keyword>
<dbReference type="GO" id="GO:0008907">
    <property type="term" value="F:integrase activity"/>
    <property type="evidence" value="ECO:0007669"/>
    <property type="project" value="InterPro"/>
</dbReference>
<dbReference type="Gene3D" id="3.30.160.60">
    <property type="entry name" value="Classic Zinc Finger"/>
    <property type="match status" value="1"/>
</dbReference>
<name>A0A2T0G996_STRAP</name>
<sequence length="405" mass="46829">MSEKRRDNKGRILKTGESQRKDGRYLYKYVDSFGEPQFIYSWKLVATDRVPAGKRDCVPLREKVAELLKDIHDGIDVVGKKMTLCQLYAKQNAQRPNVKKGTQTGRKYLMDILTKDKLGARSIDSIKPSDAKEWAIRMSEDGYAYQTINNYKRSLRASFYIAIEDDCVRKNPFDFQLNTVIDDDTVPKVALTTEQEEKLLSFAKADKTYSKNYDEILILLKTGLRISEFGGLTLPDLDFENRLVKVDHQLLRDTENGYYIETPKTKSGERQVPMVEEAYQAFQRVLANRKNRKCVVIDGYSNFLFLNGKDYPKVASDYNGMLKNLVKKYNKYHEDKLPHITPHILRHTFCTNYANAGMNPKALQYIMGHANINMTLNYYAHATFDSAMAEMNRLEKKKQQERLVA</sequence>
<evidence type="ECO:0000259" key="5">
    <source>
        <dbReference type="PROSITE" id="PS51898"/>
    </source>
</evidence>
<evidence type="ECO:0000256" key="3">
    <source>
        <dbReference type="ARBA" id="ARBA00023172"/>
    </source>
</evidence>
<dbReference type="SUPFAM" id="SSF56349">
    <property type="entry name" value="DNA breaking-rejoining enzymes"/>
    <property type="match status" value="1"/>
</dbReference>
<dbReference type="PROSITE" id="PS51898">
    <property type="entry name" value="TYR_RECOMBINASE"/>
    <property type="match status" value="1"/>
</dbReference>
<dbReference type="AlphaFoldDB" id="A0A2T0G996"/>
<dbReference type="InterPro" id="IPR010998">
    <property type="entry name" value="Integrase_recombinase_N"/>
</dbReference>
<dbReference type="InterPro" id="IPR002104">
    <property type="entry name" value="Integrase_catalytic"/>
</dbReference>
<dbReference type="InterPro" id="IPR016177">
    <property type="entry name" value="DNA-bd_dom_sf"/>
</dbReference>
<dbReference type="InterPro" id="IPR011010">
    <property type="entry name" value="DNA_brk_join_enz"/>
</dbReference>
<dbReference type="InterPro" id="IPR044068">
    <property type="entry name" value="CB"/>
</dbReference>
<dbReference type="Gene3D" id="1.10.150.130">
    <property type="match status" value="1"/>
</dbReference>
<comment type="similarity">
    <text evidence="1">Belongs to the 'phage' integrase family.</text>
</comment>
<evidence type="ECO:0000313" key="8">
    <source>
        <dbReference type="Proteomes" id="UP000238573"/>
    </source>
</evidence>
<dbReference type="Proteomes" id="UP000238573">
    <property type="component" value="Unassembled WGS sequence"/>
</dbReference>
<dbReference type="RefSeq" id="WP_001291569.1">
    <property type="nucleotide sequence ID" value="NZ_PVSZ01000002.1"/>
</dbReference>
<protein>
    <submittedName>
        <fullName evidence="7">Site-specific integrase</fullName>
    </submittedName>
</protein>
<organism evidence="7 8">
    <name type="scientific">Streptococcus anginosus</name>
    <dbReference type="NCBI Taxonomy" id="1328"/>
    <lineage>
        <taxon>Bacteria</taxon>
        <taxon>Bacillati</taxon>
        <taxon>Bacillota</taxon>
        <taxon>Bacilli</taxon>
        <taxon>Lactobacillales</taxon>
        <taxon>Streptococcaceae</taxon>
        <taxon>Streptococcus</taxon>
        <taxon>Streptococcus anginosus group</taxon>
    </lineage>
</organism>
<dbReference type="PANTHER" id="PTHR30349">
    <property type="entry name" value="PHAGE INTEGRASE-RELATED"/>
    <property type="match status" value="1"/>
</dbReference>
<comment type="caution">
    <text evidence="7">The sequence shown here is derived from an EMBL/GenBank/DDBJ whole genome shotgun (WGS) entry which is preliminary data.</text>
</comment>
<reference evidence="7 8" key="1">
    <citation type="journal article" date="1993" name="J. Dent. Res.">
        <title>The isolation and characterization of milleri group streptococci from dental periapical abscesses.</title>
        <authorList>
            <person name="Fisher L.E."/>
            <person name="Russell R.R."/>
        </authorList>
    </citation>
    <scope>NUCLEOTIDE SEQUENCE [LARGE SCALE GENOMIC DNA]</scope>
    <source>
        <strain evidence="7 8">OUP21</strain>
    </source>
</reference>
<evidence type="ECO:0000256" key="2">
    <source>
        <dbReference type="ARBA" id="ARBA00023125"/>
    </source>
</evidence>
<keyword evidence="3" id="KW-0233">DNA recombination</keyword>
<dbReference type="PANTHER" id="PTHR30349:SF41">
    <property type="entry name" value="INTEGRASE_RECOMBINASE PROTEIN MJ0367-RELATED"/>
    <property type="match status" value="1"/>
</dbReference>
<dbReference type="GO" id="GO:0006310">
    <property type="term" value="P:DNA recombination"/>
    <property type="evidence" value="ECO:0007669"/>
    <property type="project" value="UniProtKB-KW"/>
</dbReference>
<feature type="domain" description="Tyr recombinase" evidence="5">
    <location>
        <begin position="186"/>
        <end position="392"/>
    </location>
</feature>